<dbReference type="EMBL" id="AFRT01001861">
    <property type="protein sequence ID" value="ELU39243.1"/>
    <property type="molecule type" value="Genomic_DNA"/>
</dbReference>
<comment type="caution">
    <text evidence="1">The sequence shown here is derived from an EMBL/GenBank/DDBJ whole genome shotgun (WGS) entry which is preliminary data.</text>
</comment>
<name>L8WR66_THACA</name>
<sequence>MVKRVKSPIYNDGYPGPMIYQTWELFPYRAVNCSIWVARIP</sequence>
<organism evidence="1 2">
    <name type="scientific">Thanatephorus cucumeris (strain AG1-IA)</name>
    <name type="common">Rice sheath blight fungus</name>
    <name type="synonym">Rhizoctonia solani</name>
    <dbReference type="NCBI Taxonomy" id="983506"/>
    <lineage>
        <taxon>Eukaryota</taxon>
        <taxon>Fungi</taxon>
        <taxon>Dikarya</taxon>
        <taxon>Basidiomycota</taxon>
        <taxon>Agaricomycotina</taxon>
        <taxon>Agaricomycetes</taxon>
        <taxon>Cantharellales</taxon>
        <taxon>Ceratobasidiaceae</taxon>
        <taxon>Rhizoctonia</taxon>
        <taxon>Rhizoctonia solani AG-1</taxon>
    </lineage>
</organism>
<reference evidence="1 2" key="1">
    <citation type="journal article" date="2013" name="Nat. Commun.">
        <title>The evolution and pathogenic mechanisms of the rice sheath blight pathogen.</title>
        <authorList>
            <person name="Zheng A."/>
            <person name="Lin R."/>
            <person name="Xu L."/>
            <person name="Qin P."/>
            <person name="Tang C."/>
            <person name="Ai P."/>
            <person name="Zhang D."/>
            <person name="Liu Y."/>
            <person name="Sun Z."/>
            <person name="Feng H."/>
            <person name="Wang Y."/>
            <person name="Chen Y."/>
            <person name="Liang X."/>
            <person name="Fu R."/>
            <person name="Li Q."/>
            <person name="Zhang J."/>
            <person name="Yu X."/>
            <person name="Xie Z."/>
            <person name="Ding L."/>
            <person name="Guan P."/>
            <person name="Tang J."/>
            <person name="Liang Y."/>
            <person name="Wang S."/>
            <person name="Deng Q."/>
            <person name="Li S."/>
            <person name="Zhu J."/>
            <person name="Wang L."/>
            <person name="Liu H."/>
            <person name="Li P."/>
        </authorList>
    </citation>
    <scope>NUCLEOTIDE SEQUENCE [LARGE SCALE GENOMIC DNA]</scope>
    <source>
        <strain evidence="2">AG-1 IA</strain>
    </source>
</reference>
<evidence type="ECO:0000313" key="1">
    <source>
        <dbReference type="EMBL" id="ELU39243.1"/>
    </source>
</evidence>
<dbReference type="AlphaFoldDB" id="L8WR66"/>
<evidence type="ECO:0000313" key="2">
    <source>
        <dbReference type="Proteomes" id="UP000011668"/>
    </source>
</evidence>
<accession>L8WR66</accession>
<protein>
    <submittedName>
        <fullName evidence="1">Uncharacterized protein</fullName>
    </submittedName>
</protein>
<dbReference type="HOGENOM" id="CLU_3279796_0_0_1"/>
<dbReference type="Proteomes" id="UP000011668">
    <property type="component" value="Unassembled WGS sequence"/>
</dbReference>
<keyword evidence="2" id="KW-1185">Reference proteome</keyword>
<gene>
    <name evidence="1" type="ORF">AG1IA_06733</name>
</gene>
<proteinExistence type="predicted"/>